<feature type="domain" description="Transcriptional regulator TetR C-terminal Firmicutes type" evidence="1">
    <location>
        <begin position="73"/>
        <end position="175"/>
    </location>
</feature>
<dbReference type="Pfam" id="PF14278">
    <property type="entry name" value="TetR_C_8"/>
    <property type="match status" value="1"/>
</dbReference>
<dbReference type="KEGG" id="dai:Desaci_2476"/>
<protein>
    <submittedName>
        <fullName evidence="2">Transcriptional regulator</fullName>
    </submittedName>
</protein>
<dbReference type="STRING" id="646529.Desaci_2476"/>
<dbReference type="PANTHER" id="PTHR43479">
    <property type="entry name" value="ACREF/ENVCD OPERON REPRESSOR-RELATED"/>
    <property type="match status" value="1"/>
</dbReference>
<evidence type="ECO:0000313" key="3">
    <source>
        <dbReference type="Proteomes" id="UP000002892"/>
    </source>
</evidence>
<proteinExistence type="predicted"/>
<keyword evidence="3" id="KW-1185">Reference proteome</keyword>
<organism evidence="2 3">
    <name type="scientific">Desulfosporosinus acidiphilus (strain DSM 22704 / JCM 16185 / SJ4)</name>
    <dbReference type="NCBI Taxonomy" id="646529"/>
    <lineage>
        <taxon>Bacteria</taxon>
        <taxon>Bacillati</taxon>
        <taxon>Bacillota</taxon>
        <taxon>Clostridia</taxon>
        <taxon>Eubacteriales</taxon>
        <taxon>Desulfitobacteriaceae</taxon>
        <taxon>Desulfosporosinus</taxon>
    </lineage>
</organism>
<gene>
    <name evidence="2" type="ordered locus">Desaci_2476</name>
</gene>
<dbReference type="HOGENOM" id="CLU_087539_2_1_9"/>
<sequence length="187" mass="22110">MANTAITQTALANSLKKLMLSHSINQIHVRMITDDCGFTRHTFYNHFHDVYELLGWIFSREVIDGVDQYCTLDQWQQGLQLILEYTADNRMICLNTYRSLGRDHLEAFLQRVFYRFLFRIIEDISKSMVLAEEIKLECCEFYSNALMGVFISWLKRDLRETPEQMLKQIDQMMSGNIVNTLKKFDRS</sequence>
<dbReference type="Proteomes" id="UP000002892">
    <property type="component" value="Chromosome"/>
</dbReference>
<dbReference type="OrthoDB" id="9810250at2"/>
<dbReference type="AlphaFoldDB" id="I4D6J8"/>
<dbReference type="EMBL" id="CP003639">
    <property type="protein sequence ID" value="AFM41422.1"/>
    <property type="molecule type" value="Genomic_DNA"/>
</dbReference>
<name>I4D6J8_DESAJ</name>
<evidence type="ECO:0000313" key="2">
    <source>
        <dbReference type="EMBL" id="AFM41422.1"/>
    </source>
</evidence>
<evidence type="ECO:0000259" key="1">
    <source>
        <dbReference type="Pfam" id="PF14278"/>
    </source>
</evidence>
<dbReference type="SUPFAM" id="SSF46689">
    <property type="entry name" value="Homeodomain-like"/>
    <property type="match status" value="1"/>
</dbReference>
<dbReference type="InterPro" id="IPR050624">
    <property type="entry name" value="HTH-type_Tx_Regulator"/>
</dbReference>
<dbReference type="InterPro" id="IPR039532">
    <property type="entry name" value="TetR_C_Firmicutes"/>
</dbReference>
<dbReference type="PANTHER" id="PTHR43479:SF7">
    <property type="entry name" value="TETR-FAMILY TRANSCRIPTIONAL REGULATOR"/>
    <property type="match status" value="1"/>
</dbReference>
<dbReference type="eggNOG" id="COG1309">
    <property type="taxonomic scope" value="Bacteria"/>
</dbReference>
<dbReference type="RefSeq" id="WP_014827421.1">
    <property type="nucleotide sequence ID" value="NC_018068.1"/>
</dbReference>
<reference evidence="2 3" key="1">
    <citation type="journal article" date="2012" name="J. Bacteriol.">
        <title>Complete genome sequences of Desulfosporosinus orientis DSM765T, Desulfosporosinus youngiae DSM17734T, Desulfosporosinus meridiei DSM13257T, and Desulfosporosinus acidiphilus DSM22704T.</title>
        <authorList>
            <person name="Pester M."/>
            <person name="Brambilla E."/>
            <person name="Alazard D."/>
            <person name="Rattei T."/>
            <person name="Weinmaier T."/>
            <person name="Han J."/>
            <person name="Lucas S."/>
            <person name="Lapidus A."/>
            <person name="Cheng J.F."/>
            <person name="Goodwin L."/>
            <person name="Pitluck S."/>
            <person name="Peters L."/>
            <person name="Ovchinnikova G."/>
            <person name="Teshima H."/>
            <person name="Detter J.C."/>
            <person name="Han C.S."/>
            <person name="Tapia R."/>
            <person name="Land M.L."/>
            <person name="Hauser L."/>
            <person name="Kyrpides N.C."/>
            <person name="Ivanova N.N."/>
            <person name="Pagani I."/>
            <person name="Huntmann M."/>
            <person name="Wei C.L."/>
            <person name="Davenport K.W."/>
            <person name="Daligault H."/>
            <person name="Chain P.S."/>
            <person name="Chen A."/>
            <person name="Mavromatis K."/>
            <person name="Markowitz V."/>
            <person name="Szeto E."/>
            <person name="Mikhailova N."/>
            <person name="Pati A."/>
            <person name="Wagner M."/>
            <person name="Woyke T."/>
            <person name="Ollivier B."/>
            <person name="Klenk H.P."/>
            <person name="Spring S."/>
            <person name="Loy A."/>
        </authorList>
    </citation>
    <scope>NUCLEOTIDE SEQUENCE [LARGE SCALE GENOMIC DNA]</scope>
    <source>
        <strain evidence="3">DSM 22704 / JCM 16185 / SJ4</strain>
    </source>
</reference>
<dbReference type="InterPro" id="IPR009057">
    <property type="entry name" value="Homeodomain-like_sf"/>
</dbReference>
<dbReference type="Gene3D" id="1.10.357.10">
    <property type="entry name" value="Tetracycline Repressor, domain 2"/>
    <property type="match status" value="1"/>
</dbReference>
<accession>I4D6J8</accession>